<evidence type="ECO:0000256" key="2">
    <source>
        <dbReference type="ARBA" id="ARBA00022801"/>
    </source>
</evidence>
<dbReference type="EMBL" id="JASNJD010000016">
    <property type="protein sequence ID" value="MDK3019580.1"/>
    <property type="molecule type" value="Genomic_DNA"/>
</dbReference>
<dbReference type="InterPro" id="IPR002168">
    <property type="entry name" value="Lipase_GDXG_HIS_AS"/>
</dbReference>
<dbReference type="PANTHER" id="PTHR48081">
    <property type="entry name" value="AB HYDROLASE SUPERFAMILY PROTEIN C4A8.06C"/>
    <property type="match status" value="1"/>
</dbReference>
<dbReference type="SUPFAM" id="SSF53474">
    <property type="entry name" value="alpha/beta-Hydrolases"/>
    <property type="match status" value="1"/>
</dbReference>
<dbReference type="PANTHER" id="PTHR48081:SF30">
    <property type="entry name" value="ACETYL-HYDROLASE LIPR-RELATED"/>
    <property type="match status" value="1"/>
</dbReference>
<comment type="caution">
    <text evidence="4">The sequence shown here is derived from an EMBL/GenBank/DDBJ whole genome shotgun (WGS) entry which is preliminary data.</text>
</comment>
<dbReference type="Gene3D" id="3.40.50.1820">
    <property type="entry name" value="alpha/beta hydrolase"/>
    <property type="match status" value="1"/>
</dbReference>
<accession>A0ABT7F509</accession>
<dbReference type="PROSITE" id="PS01173">
    <property type="entry name" value="LIPASE_GDXG_HIS"/>
    <property type="match status" value="1"/>
</dbReference>
<evidence type="ECO:0000313" key="4">
    <source>
        <dbReference type="EMBL" id="MDK3019580.1"/>
    </source>
</evidence>
<dbReference type="Pfam" id="PF07859">
    <property type="entry name" value="Abhydrolase_3"/>
    <property type="match status" value="1"/>
</dbReference>
<keyword evidence="2 4" id="KW-0378">Hydrolase</keyword>
<keyword evidence="5" id="KW-1185">Reference proteome</keyword>
<dbReference type="GO" id="GO:0016787">
    <property type="term" value="F:hydrolase activity"/>
    <property type="evidence" value="ECO:0007669"/>
    <property type="project" value="UniProtKB-KW"/>
</dbReference>
<dbReference type="InterPro" id="IPR050300">
    <property type="entry name" value="GDXG_lipolytic_enzyme"/>
</dbReference>
<evidence type="ECO:0000256" key="1">
    <source>
        <dbReference type="ARBA" id="ARBA00010515"/>
    </source>
</evidence>
<dbReference type="Proteomes" id="UP001243757">
    <property type="component" value="Unassembled WGS sequence"/>
</dbReference>
<gene>
    <name evidence="4" type="ORF">QO033_18010</name>
</gene>
<organism evidence="4 5">
    <name type="scientific">Pseudodonghicola flavimaris</name>
    <dbReference type="NCBI Taxonomy" id="3050036"/>
    <lineage>
        <taxon>Bacteria</taxon>
        <taxon>Pseudomonadati</taxon>
        <taxon>Pseudomonadota</taxon>
        <taxon>Alphaproteobacteria</taxon>
        <taxon>Rhodobacterales</taxon>
        <taxon>Paracoccaceae</taxon>
        <taxon>Pseudodonghicola</taxon>
    </lineage>
</organism>
<evidence type="ECO:0000259" key="3">
    <source>
        <dbReference type="Pfam" id="PF07859"/>
    </source>
</evidence>
<comment type="similarity">
    <text evidence="1">Belongs to the 'GDXG' lipolytic enzyme family.</text>
</comment>
<reference evidence="4 5" key="1">
    <citation type="submission" date="2023-05" db="EMBL/GenBank/DDBJ databases">
        <title>Pseudodonghicola sp. nov.</title>
        <authorList>
            <person name="Huang J."/>
        </authorList>
    </citation>
    <scope>NUCLEOTIDE SEQUENCE [LARGE SCALE GENOMIC DNA]</scope>
    <source>
        <strain evidence="4 5">IC7</strain>
    </source>
</reference>
<proteinExistence type="inferred from homology"/>
<dbReference type="RefSeq" id="WP_284482354.1">
    <property type="nucleotide sequence ID" value="NZ_JASNJD010000016.1"/>
</dbReference>
<name>A0ABT7F509_9RHOB</name>
<dbReference type="InterPro" id="IPR013094">
    <property type="entry name" value="AB_hydrolase_3"/>
</dbReference>
<sequence length="299" mass="31706">MSWQGAVFNRLLRLTEKPYLSRADDPEALRARFSRRARLFFPVPRPVPVTAVPGGLWVGGAPGPGPVILYFHGGAYVFGTPETHMGLLARLSQLAALPAVLPRYRLAPEHPFPAALDDARAAYEALLARGVPAGRIVLGGDSAGGGLALALLGDLCARGAPRPAGCFAFSPLTDLSFSGDSLRDNADRDVMLPAARTRDLAASYLQGADPRDPCASPLFADFAGAGPVWLTVGRTEILLDDTRRLAARLSAQGVAVEAVIAGDLPHVWPFSWRWLPEAEMTLQALAGWIRTTAVPSAGS</sequence>
<protein>
    <submittedName>
        <fullName evidence="4">Alpha/beta hydrolase</fullName>
    </submittedName>
</protein>
<dbReference type="InterPro" id="IPR029058">
    <property type="entry name" value="AB_hydrolase_fold"/>
</dbReference>
<evidence type="ECO:0000313" key="5">
    <source>
        <dbReference type="Proteomes" id="UP001243757"/>
    </source>
</evidence>
<feature type="domain" description="Alpha/beta hydrolase fold-3" evidence="3">
    <location>
        <begin position="68"/>
        <end position="268"/>
    </location>
</feature>